<dbReference type="GO" id="GO:0003677">
    <property type="term" value="F:DNA binding"/>
    <property type="evidence" value="ECO:0007669"/>
    <property type="project" value="UniProtKB-KW"/>
</dbReference>
<name>A0A9Y1BI28_9ARCH</name>
<evidence type="ECO:0000313" key="4">
    <source>
        <dbReference type="EMBL" id="UJG39608.1"/>
    </source>
</evidence>
<dbReference type="InterPro" id="IPR010095">
    <property type="entry name" value="Cas12f1-like_TNB"/>
</dbReference>
<keyword evidence="2" id="KW-0175">Coiled coil</keyword>
<dbReference type="NCBIfam" id="TIGR01766">
    <property type="entry name" value="IS200/IS605 family accessory protein TnpB-like domain"/>
    <property type="match status" value="1"/>
</dbReference>
<reference evidence="4" key="1">
    <citation type="journal article" date="2022" name="Nat. Microbiol.">
        <title>Unique mobile elements and scalable gene flow at the prokaryote-eukaryote boundary revealed by circularized Asgard archaea genomes.</title>
        <authorList>
            <person name="Wu F."/>
            <person name="Speth D.R."/>
            <person name="Philosof A."/>
            <person name="Cremiere A."/>
            <person name="Narayanan A."/>
            <person name="Barco R.A."/>
            <person name="Connon S.A."/>
            <person name="Amend J.P."/>
            <person name="Antoshechkin I.A."/>
            <person name="Orphan V.J."/>
        </authorList>
    </citation>
    <scope>NUCLEOTIDE SEQUENCE</scope>
    <source>
        <strain evidence="4">PM71</strain>
    </source>
</reference>
<gene>
    <name evidence="4" type="ORF">K9W45_06985</name>
</gene>
<sequence>MKTKGRRKGKKRKWKEKTVKVNILPSRRKRAYMQRAQKKATEMANKIIVFKEKAKSGKEFHHLVYKRFKYVKLHSQVQEAVQRRVYAARKVKKFDNLPLEFNFPRSGGIKETERGNPVLAISPMKERIAIPIKLDGGWRRVEAYRREGWKEHSCKVFKRERKWVEHIILRKELNLFPPQQVEGTIGVDVGRKIAAAITLNHPSFTLIERYLGKDLAWKQHKFNERRRKLQSYADKGSEKARRALKRLKNKEKNYNKTRCEQIAHEIVDLAVVTRSAIVIEEISKIRKKWTKKNFRGRERIRRSLNRWSYRFFLSFLTSLAEEKHIPVLPVPPHYTSQRCSRCGHVSPSSRVTRDLFRCVSCGFEVHSDRNASRNLSLLFFGSLPLPLSSSFFSYFPVPRERKKFFFPVSVVEGLSTLSSGSMTGSPNLNSPS</sequence>
<dbReference type="Pfam" id="PF07282">
    <property type="entry name" value="Cas12f1-like_TNB"/>
    <property type="match status" value="1"/>
</dbReference>
<evidence type="ECO:0000259" key="3">
    <source>
        <dbReference type="Pfam" id="PF07282"/>
    </source>
</evidence>
<keyword evidence="1" id="KW-0238">DNA-binding</keyword>
<feature type="coiled-coil region" evidence="2">
    <location>
        <begin position="233"/>
        <end position="260"/>
    </location>
</feature>
<dbReference type="EMBL" id="CP084166">
    <property type="protein sequence ID" value="UJG39608.1"/>
    <property type="molecule type" value="Genomic_DNA"/>
</dbReference>
<dbReference type="NCBIfam" id="NF040570">
    <property type="entry name" value="guided_TnpB"/>
    <property type="match status" value="1"/>
</dbReference>
<protein>
    <submittedName>
        <fullName evidence="4">Transposase</fullName>
    </submittedName>
</protein>
<evidence type="ECO:0000256" key="1">
    <source>
        <dbReference type="ARBA" id="ARBA00023125"/>
    </source>
</evidence>
<dbReference type="AlphaFoldDB" id="A0A9Y1BI28"/>
<evidence type="ECO:0000256" key="2">
    <source>
        <dbReference type="SAM" id="Coils"/>
    </source>
</evidence>
<dbReference type="Proteomes" id="UP001201020">
    <property type="component" value="Chromosome"/>
</dbReference>
<feature type="domain" description="Cas12f1-like TNB" evidence="3">
    <location>
        <begin position="310"/>
        <end position="375"/>
    </location>
</feature>
<proteinExistence type="predicted"/>
<organism evidence="4">
    <name type="scientific">Candidatus Heimdallarchaeum aukensis</name>
    <dbReference type="NCBI Taxonomy" id="2876573"/>
    <lineage>
        <taxon>Archaea</taxon>
        <taxon>Promethearchaeati</taxon>
        <taxon>Candidatus Heimdallarchaeota</taxon>
        <taxon>Candidatus Heimdallarchaeia (ex Rinke et al. 2021) (nom. nud.)</taxon>
        <taxon>Candidatus Heimdallarchaeales</taxon>
        <taxon>Candidatus Heimdallarchaeaceae</taxon>
        <taxon>Candidatus Heimdallarchaeum</taxon>
    </lineage>
</organism>
<accession>A0A9Y1BI28</accession>